<dbReference type="Proteomes" id="UP000179797">
    <property type="component" value="Unassembled WGS sequence"/>
</dbReference>
<dbReference type="NCBIfam" id="TIGR04183">
    <property type="entry name" value="Por_Secre_tail"/>
    <property type="match status" value="1"/>
</dbReference>
<dbReference type="STRING" id="915059.NH26_22005"/>
<evidence type="ECO:0000259" key="1">
    <source>
        <dbReference type="Pfam" id="PF18962"/>
    </source>
</evidence>
<keyword evidence="3" id="KW-1185">Reference proteome</keyword>
<accession>A0A1S1YTD9</accession>
<dbReference type="RefSeq" id="WP_044220807.1">
    <property type="nucleotide sequence ID" value="NZ_JRYR02000002.1"/>
</dbReference>
<dbReference type="OrthoDB" id="951108at2"/>
<dbReference type="EMBL" id="JRYR02000002">
    <property type="protein sequence ID" value="OHX64278.1"/>
    <property type="molecule type" value="Genomic_DNA"/>
</dbReference>
<feature type="domain" description="Secretion system C-terminal sorting" evidence="1">
    <location>
        <begin position="155"/>
        <end position="222"/>
    </location>
</feature>
<dbReference type="InterPro" id="IPR026444">
    <property type="entry name" value="Secre_tail"/>
</dbReference>
<reference evidence="2 3" key="1">
    <citation type="journal article" date="2012" name="Int. J. Syst. Evol. Microbiol.">
        <title>Flammeovirga pacifica sp. nov., isolated from deep-sea sediment.</title>
        <authorList>
            <person name="Xu H."/>
            <person name="Fu Y."/>
            <person name="Yang N."/>
            <person name="Ding Z."/>
            <person name="Lai Q."/>
            <person name="Zeng R."/>
        </authorList>
    </citation>
    <scope>NUCLEOTIDE SEQUENCE [LARGE SCALE GENOMIC DNA]</scope>
    <source>
        <strain evidence="3">DSM 24597 / LMG 26175 / WPAGA1</strain>
    </source>
</reference>
<gene>
    <name evidence="2" type="ORF">NH26_22005</name>
</gene>
<organism evidence="2 3">
    <name type="scientific">Flammeovirga pacifica</name>
    <dbReference type="NCBI Taxonomy" id="915059"/>
    <lineage>
        <taxon>Bacteria</taxon>
        <taxon>Pseudomonadati</taxon>
        <taxon>Bacteroidota</taxon>
        <taxon>Cytophagia</taxon>
        <taxon>Cytophagales</taxon>
        <taxon>Flammeovirgaceae</taxon>
        <taxon>Flammeovirga</taxon>
    </lineage>
</organism>
<proteinExistence type="predicted"/>
<comment type="caution">
    <text evidence="2">The sequence shown here is derived from an EMBL/GenBank/DDBJ whole genome shotgun (WGS) entry which is preliminary data.</text>
</comment>
<dbReference type="Pfam" id="PF18962">
    <property type="entry name" value="Por_Secre_tail"/>
    <property type="match status" value="1"/>
</dbReference>
<dbReference type="AlphaFoldDB" id="A0A1S1YTD9"/>
<name>A0A1S1YTD9_FLAPC</name>
<evidence type="ECO:0000313" key="2">
    <source>
        <dbReference type="EMBL" id="OHX64278.1"/>
    </source>
</evidence>
<sequence>MKLIKNLKAILVVLFSLFGFYSKAEIQIYSDTLKIKTKSTIVRSDNELIPFLENGDYQVTIEVFIPSDNEVEKIFLQISNPYKSIPFVLNDIDNGQWVTLSSEVTFKENITNAHLDFFMPFNNKNRAHIYIGNISLNRKDDVNEIPKPLQQKIVVYPNPNNGEFSIEGKGVQEIILMNTTGSTLKKVKLKEPTINVSNLQNGVYILKCLMSDHSIQIQKIIIQK</sequence>
<protein>
    <recommendedName>
        <fullName evidence="1">Secretion system C-terminal sorting domain-containing protein</fullName>
    </recommendedName>
</protein>
<evidence type="ECO:0000313" key="3">
    <source>
        <dbReference type="Proteomes" id="UP000179797"/>
    </source>
</evidence>